<name>A0ABT9J6F9_9BACL</name>
<comment type="caution">
    <text evidence="1">The sequence shown here is derived from an EMBL/GenBank/DDBJ whole genome shotgun (WGS) entry which is preliminary data.</text>
</comment>
<organism evidence="1 2">
    <name type="scientific">Chengkuizengella axinellae</name>
    <dbReference type="NCBI Taxonomy" id="3064388"/>
    <lineage>
        <taxon>Bacteria</taxon>
        <taxon>Bacillati</taxon>
        <taxon>Bacillota</taxon>
        <taxon>Bacilli</taxon>
        <taxon>Bacillales</taxon>
        <taxon>Paenibacillaceae</taxon>
        <taxon>Chengkuizengella</taxon>
    </lineage>
</organism>
<proteinExistence type="predicted"/>
<evidence type="ECO:0000313" key="1">
    <source>
        <dbReference type="EMBL" id="MDP5277201.1"/>
    </source>
</evidence>
<protein>
    <submittedName>
        <fullName evidence="1">Uncharacterized protein</fullName>
    </submittedName>
</protein>
<evidence type="ECO:0000313" key="2">
    <source>
        <dbReference type="Proteomes" id="UP001231941"/>
    </source>
</evidence>
<keyword evidence="2" id="KW-1185">Reference proteome</keyword>
<reference evidence="1 2" key="1">
    <citation type="submission" date="2023-08" db="EMBL/GenBank/DDBJ databases">
        <authorList>
            <person name="Park J.-S."/>
        </authorList>
    </citation>
    <scope>NUCLEOTIDE SEQUENCE [LARGE SCALE GENOMIC DNA]</scope>
    <source>
        <strain evidence="1 2">2205SS18-9</strain>
    </source>
</reference>
<dbReference type="RefSeq" id="WP_305994501.1">
    <property type="nucleotide sequence ID" value="NZ_JAVAMP010000029.1"/>
</dbReference>
<sequence>MQVKIYLTIWLLGAKLTNKIYLFKWMIGFWFNEIKRKPYRGEGNDYTKKLV</sequence>
<gene>
    <name evidence="1" type="ORF">Q5Y73_24255</name>
</gene>
<dbReference type="Proteomes" id="UP001231941">
    <property type="component" value="Unassembled WGS sequence"/>
</dbReference>
<dbReference type="EMBL" id="JAVAMP010000029">
    <property type="protein sequence ID" value="MDP5277201.1"/>
    <property type="molecule type" value="Genomic_DNA"/>
</dbReference>
<accession>A0ABT9J6F9</accession>